<dbReference type="InterPro" id="IPR016181">
    <property type="entry name" value="Acyl_CoA_acyltransferase"/>
</dbReference>
<evidence type="ECO:0000313" key="4">
    <source>
        <dbReference type="Proteomes" id="UP001595604"/>
    </source>
</evidence>
<evidence type="ECO:0000259" key="2">
    <source>
        <dbReference type="Pfam" id="PF13480"/>
    </source>
</evidence>
<name>A0ABV7IRR6_9SPHN</name>
<organism evidence="3 4">
    <name type="scientific">Novosphingobium bradum</name>
    <dbReference type="NCBI Taxonomy" id="1737444"/>
    <lineage>
        <taxon>Bacteria</taxon>
        <taxon>Pseudomonadati</taxon>
        <taxon>Pseudomonadota</taxon>
        <taxon>Alphaproteobacteria</taxon>
        <taxon>Sphingomonadales</taxon>
        <taxon>Sphingomonadaceae</taxon>
        <taxon>Novosphingobium</taxon>
    </lineage>
</organism>
<sequence length="335" mass="36263">MAALLAAARAPFDRAEWWDGLARHCDITPRYALARHADGSAALFPLTCAGGVARPLANWYTFRWRPLVSPGADAPALLAALGADLARRCWRIELDHLPGEDGTAQSLAEALRASGWRVAMSQHDINHVLPVAGRSHAAYLAARPGPLRSTLKRKAGRVACAVLTRFCPEAWAAYEAIYAASWKGEEGSPAFLRAFAEAEGAAGRLRLGLGRIDGQPVAAQLWTVEGGTAFIHKLAYREEARAHSPGTALTAALMAHVIDTDRVDLVDFGTGDDPYKRDWMEQARPRYRISALRPADPRSWPHLARALASKARAALPPRPGTARGAPLLFDGQRPQ</sequence>
<evidence type="ECO:0000313" key="3">
    <source>
        <dbReference type="EMBL" id="MFC3174662.1"/>
    </source>
</evidence>
<evidence type="ECO:0000256" key="1">
    <source>
        <dbReference type="SAM" id="MobiDB-lite"/>
    </source>
</evidence>
<dbReference type="RefSeq" id="WP_379510046.1">
    <property type="nucleotide sequence ID" value="NZ_JBHRTQ010000009.1"/>
</dbReference>
<accession>A0ABV7IRR6</accession>
<dbReference type="Gene3D" id="3.40.630.30">
    <property type="match status" value="1"/>
</dbReference>
<keyword evidence="4" id="KW-1185">Reference proteome</keyword>
<feature type="region of interest" description="Disordered" evidence="1">
    <location>
        <begin position="312"/>
        <end position="335"/>
    </location>
</feature>
<reference evidence="4" key="1">
    <citation type="journal article" date="2019" name="Int. J. Syst. Evol. Microbiol.">
        <title>The Global Catalogue of Microorganisms (GCM) 10K type strain sequencing project: providing services to taxonomists for standard genome sequencing and annotation.</title>
        <authorList>
            <consortium name="The Broad Institute Genomics Platform"/>
            <consortium name="The Broad Institute Genome Sequencing Center for Infectious Disease"/>
            <person name="Wu L."/>
            <person name="Ma J."/>
        </authorList>
    </citation>
    <scope>NUCLEOTIDE SEQUENCE [LARGE SCALE GENOMIC DNA]</scope>
    <source>
        <strain evidence="4">KCTC 42984</strain>
    </source>
</reference>
<dbReference type="SUPFAM" id="SSF55729">
    <property type="entry name" value="Acyl-CoA N-acyltransferases (Nat)"/>
    <property type="match status" value="1"/>
</dbReference>
<proteinExistence type="predicted"/>
<gene>
    <name evidence="3" type="ORF">ACFOD9_10395</name>
</gene>
<dbReference type="EMBL" id="JBHRTQ010000009">
    <property type="protein sequence ID" value="MFC3174662.1"/>
    <property type="molecule type" value="Genomic_DNA"/>
</dbReference>
<protein>
    <submittedName>
        <fullName evidence="3">GNAT family N-acetyltransferase</fullName>
    </submittedName>
</protein>
<dbReference type="InterPro" id="IPR038740">
    <property type="entry name" value="BioF2-like_GNAT_dom"/>
</dbReference>
<feature type="domain" description="BioF2-like acetyltransferase" evidence="2">
    <location>
        <begin position="164"/>
        <end position="277"/>
    </location>
</feature>
<dbReference type="Pfam" id="PF13480">
    <property type="entry name" value="Acetyltransf_6"/>
    <property type="match status" value="1"/>
</dbReference>
<comment type="caution">
    <text evidence="3">The sequence shown here is derived from an EMBL/GenBank/DDBJ whole genome shotgun (WGS) entry which is preliminary data.</text>
</comment>
<dbReference type="Proteomes" id="UP001595604">
    <property type="component" value="Unassembled WGS sequence"/>
</dbReference>